<evidence type="ECO:0008006" key="4">
    <source>
        <dbReference type="Google" id="ProtNLM"/>
    </source>
</evidence>
<evidence type="ECO:0000256" key="1">
    <source>
        <dbReference type="SAM" id="SignalP"/>
    </source>
</evidence>
<dbReference type="Proteomes" id="UP000078397">
    <property type="component" value="Unassembled WGS sequence"/>
</dbReference>
<feature type="chain" id="PRO_5008102314" description="Secreted protein" evidence="1">
    <location>
        <begin position="17"/>
        <end position="202"/>
    </location>
</feature>
<reference evidence="2 3" key="1">
    <citation type="journal article" date="2016" name="PLoS Pathog.">
        <title>Biosynthesis of antibiotic leucinostatins in bio-control fungus Purpureocillium lilacinum and their inhibition on phytophthora revealed by genome mining.</title>
        <authorList>
            <person name="Wang G."/>
            <person name="Liu Z."/>
            <person name="Lin R."/>
            <person name="Li E."/>
            <person name="Mao Z."/>
            <person name="Ling J."/>
            <person name="Yang Y."/>
            <person name="Yin W.B."/>
            <person name="Xie B."/>
        </authorList>
    </citation>
    <scope>NUCLEOTIDE SEQUENCE [LARGE SCALE GENOMIC DNA]</scope>
    <source>
        <strain evidence="2">170</strain>
    </source>
</reference>
<dbReference type="OrthoDB" id="3552888at2759"/>
<evidence type="ECO:0000313" key="2">
    <source>
        <dbReference type="EMBL" id="OAQ72121.1"/>
    </source>
</evidence>
<dbReference type="PANTHER" id="PTHR35605:SF1">
    <property type="entry name" value="ECP2 EFFECTOR PROTEIN DOMAIN-CONTAINING PROTEIN-RELATED"/>
    <property type="match status" value="1"/>
</dbReference>
<dbReference type="GeneID" id="28844243"/>
<evidence type="ECO:0000313" key="3">
    <source>
        <dbReference type="Proteomes" id="UP000078397"/>
    </source>
</evidence>
<protein>
    <recommendedName>
        <fullName evidence="4">Secreted protein</fullName>
    </recommendedName>
</protein>
<dbReference type="STRING" id="1380566.A0A179G437"/>
<feature type="signal peptide" evidence="1">
    <location>
        <begin position="1"/>
        <end position="16"/>
    </location>
</feature>
<dbReference type="EMBL" id="LSBJ02000001">
    <property type="protein sequence ID" value="OAQ72121.1"/>
    <property type="molecule type" value="Genomic_DNA"/>
</dbReference>
<keyword evidence="3" id="KW-1185">Reference proteome</keyword>
<keyword evidence="1" id="KW-0732">Signal</keyword>
<dbReference type="RefSeq" id="XP_018148204.1">
    <property type="nucleotide sequence ID" value="XM_018280249.1"/>
</dbReference>
<name>A0A179G437_METCM</name>
<dbReference type="KEGG" id="pchm:VFPPC_00170"/>
<proteinExistence type="predicted"/>
<dbReference type="AlphaFoldDB" id="A0A179G437"/>
<dbReference type="PANTHER" id="PTHR35605">
    <property type="entry name" value="ECP2 EFFECTOR PROTEIN DOMAIN-CONTAINING PROTEIN-RELATED"/>
    <property type="match status" value="1"/>
</dbReference>
<comment type="caution">
    <text evidence="2">The sequence shown here is derived from an EMBL/GenBank/DDBJ whole genome shotgun (WGS) entry which is preliminary data.</text>
</comment>
<organism evidence="2 3">
    <name type="scientific">Pochonia chlamydosporia 170</name>
    <dbReference type="NCBI Taxonomy" id="1380566"/>
    <lineage>
        <taxon>Eukaryota</taxon>
        <taxon>Fungi</taxon>
        <taxon>Dikarya</taxon>
        <taxon>Ascomycota</taxon>
        <taxon>Pezizomycotina</taxon>
        <taxon>Sordariomycetes</taxon>
        <taxon>Hypocreomycetidae</taxon>
        <taxon>Hypocreales</taxon>
        <taxon>Clavicipitaceae</taxon>
        <taxon>Pochonia</taxon>
    </lineage>
</organism>
<sequence length="202" mass="22017">MRGIFATLSLLLATSAARVLNAPIPGYGIVDIQWEIETKPGGPTVQINGTIEQAVAQLHKINPNFSKDYNLNDATADGGDEHDKRAAQPNDFDVKCFGRWVATVSKWINEGVKYLKGVKGQPTNGPGPGNCGRVSCSYDSAIWWCNDNHASKTLDSFTSIANGAAKIVSSCNRPMGNPFYHFTSGQAFHKDGWNVIVRKDWC</sequence>
<gene>
    <name evidence="2" type="ORF">VFPPC_00170</name>
</gene>
<accession>A0A179G437</accession>